<name>A0ABQ0TNH1_9BACL</name>
<accession>A0ABQ0TNH1</accession>
<evidence type="ECO:0000313" key="1">
    <source>
        <dbReference type="EMBL" id="GED69335.1"/>
    </source>
</evidence>
<proteinExistence type="predicted"/>
<gene>
    <name evidence="1" type="ORF">BRE01_30370</name>
</gene>
<keyword evidence="2" id="KW-1185">Reference proteome</keyword>
<comment type="caution">
    <text evidence="1">The sequence shown here is derived from an EMBL/GenBank/DDBJ whole genome shotgun (WGS) entry which is preliminary data.</text>
</comment>
<protein>
    <submittedName>
        <fullName evidence="1">Uncharacterized protein</fullName>
    </submittedName>
</protein>
<reference evidence="1 2" key="1">
    <citation type="submission" date="2019-06" db="EMBL/GenBank/DDBJ databases">
        <title>Whole genome shotgun sequence of Brevibacillus reuszeri NBRC 15719.</title>
        <authorList>
            <person name="Hosoyama A."/>
            <person name="Uohara A."/>
            <person name="Ohji S."/>
            <person name="Ichikawa N."/>
        </authorList>
    </citation>
    <scope>NUCLEOTIDE SEQUENCE [LARGE SCALE GENOMIC DNA]</scope>
    <source>
        <strain evidence="1 2">NBRC 15719</strain>
    </source>
</reference>
<dbReference type="Proteomes" id="UP000319578">
    <property type="component" value="Unassembled WGS sequence"/>
</dbReference>
<sequence length="84" mass="9831">MKRQFLMIVSDVTQPQIDRVTLAVKDFNEWIDLIPIESKSDDGYSLYLDIQKGDSSKVVIETRTFLINWFKSLKIDCDSNPRDF</sequence>
<organism evidence="1 2">
    <name type="scientific">Brevibacillus reuszeri</name>
    <dbReference type="NCBI Taxonomy" id="54915"/>
    <lineage>
        <taxon>Bacteria</taxon>
        <taxon>Bacillati</taxon>
        <taxon>Bacillota</taxon>
        <taxon>Bacilli</taxon>
        <taxon>Bacillales</taxon>
        <taxon>Paenibacillaceae</taxon>
        <taxon>Brevibacillus</taxon>
    </lineage>
</organism>
<dbReference type="EMBL" id="BJON01000011">
    <property type="protein sequence ID" value="GED69335.1"/>
    <property type="molecule type" value="Genomic_DNA"/>
</dbReference>
<evidence type="ECO:0000313" key="2">
    <source>
        <dbReference type="Proteomes" id="UP000319578"/>
    </source>
</evidence>